<dbReference type="Pfam" id="PF07719">
    <property type="entry name" value="TPR_2"/>
    <property type="match status" value="1"/>
</dbReference>
<dbReference type="KEGG" id="hoh:Hoch_3729"/>
<dbReference type="HOGENOM" id="CLU_1003873_0_0_7"/>
<evidence type="ECO:0000256" key="3">
    <source>
        <dbReference type="PROSITE-ProRule" id="PRU00339"/>
    </source>
</evidence>
<reference evidence="5 6" key="1">
    <citation type="journal article" date="2010" name="Stand. Genomic Sci.">
        <title>Complete genome sequence of Haliangium ochraceum type strain (SMP-2).</title>
        <authorList>
            <consortium name="US DOE Joint Genome Institute (JGI-PGF)"/>
            <person name="Ivanova N."/>
            <person name="Daum C."/>
            <person name="Lang E."/>
            <person name="Abt B."/>
            <person name="Kopitz M."/>
            <person name="Saunders E."/>
            <person name="Lapidus A."/>
            <person name="Lucas S."/>
            <person name="Glavina Del Rio T."/>
            <person name="Nolan M."/>
            <person name="Tice H."/>
            <person name="Copeland A."/>
            <person name="Cheng J.F."/>
            <person name="Chen F."/>
            <person name="Bruce D."/>
            <person name="Goodwin L."/>
            <person name="Pitluck S."/>
            <person name="Mavromatis K."/>
            <person name="Pati A."/>
            <person name="Mikhailova N."/>
            <person name="Chen A."/>
            <person name="Palaniappan K."/>
            <person name="Land M."/>
            <person name="Hauser L."/>
            <person name="Chang Y.J."/>
            <person name="Jeffries C.D."/>
            <person name="Detter J.C."/>
            <person name="Brettin T."/>
            <person name="Rohde M."/>
            <person name="Goker M."/>
            <person name="Bristow J."/>
            <person name="Markowitz V."/>
            <person name="Eisen J.A."/>
            <person name="Hugenholtz P."/>
            <person name="Kyrpides N.C."/>
            <person name="Klenk H.P."/>
        </authorList>
    </citation>
    <scope>NUCLEOTIDE SEQUENCE [LARGE SCALE GENOMIC DNA]</scope>
    <source>
        <strain evidence="6">DSM 14365 / CIP 107738 / JCM 11303 / AJ 13395 / SMP-2</strain>
    </source>
</reference>
<keyword evidence="1" id="KW-0677">Repeat</keyword>
<dbReference type="RefSeq" id="WP_012828828.1">
    <property type="nucleotide sequence ID" value="NC_013440.1"/>
</dbReference>
<dbReference type="InterPro" id="IPR013105">
    <property type="entry name" value="TPR_2"/>
</dbReference>
<keyword evidence="4" id="KW-0472">Membrane</keyword>
<dbReference type="PROSITE" id="PS50005">
    <property type="entry name" value="TPR"/>
    <property type="match status" value="1"/>
</dbReference>
<protein>
    <submittedName>
        <fullName evidence="5">Tetratricopeptide TPR_2 repeat protein</fullName>
    </submittedName>
</protein>
<feature type="transmembrane region" description="Helical" evidence="4">
    <location>
        <begin position="40"/>
        <end position="57"/>
    </location>
</feature>
<dbReference type="Gene3D" id="1.25.40.10">
    <property type="entry name" value="Tetratricopeptide repeat domain"/>
    <property type="match status" value="1"/>
</dbReference>
<keyword evidence="2 3" id="KW-0802">TPR repeat</keyword>
<keyword evidence="4" id="KW-0812">Transmembrane</keyword>
<dbReference type="Proteomes" id="UP000001880">
    <property type="component" value="Chromosome"/>
</dbReference>
<evidence type="ECO:0000256" key="4">
    <source>
        <dbReference type="SAM" id="Phobius"/>
    </source>
</evidence>
<gene>
    <name evidence="5" type="ordered locus">Hoch_3729</name>
</gene>
<dbReference type="STRING" id="502025.Hoch_3729"/>
<dbReference type="OrthoDB" id="5496853at2"/>
<evidence type="ECO:0000313" key="5">
    <source>
        <dbReference type="EMBL" id="ACY16229.1"/>
    </source>
</evidence>
<sequence>MSPKNKGNFGKGKSAVELEDDFVTGVSNVAEKIQPHLKTIAVLVSAALLLAIVWFAYDYTRTRAEIQATSMYREALAAADRAVVPAAEEGEDAGNTEEPAADPAVDPLAEPEEITYPSYEARAQAVVTQLDALFDKHGSTDTARAARVTYAAALYDSGRYADAATAYQELLDDASVSPAIADLARTGLGYALEGAALASEEEGSRTAGLEKALASFRQIQTDDAGPKREFALYHEARILTKLGKRDEALAALEKALEIAPDSPLRSDIRLRIVQLSE</sequence>
<name>D0LY79_HALO1</name>
<evidence type="ECO:0000256" key="2">
    <source>
        <dbReference type="ARBA" id="ARBA00022803"/>
    </source>
</evidence>
<accession>D0LY79</accession>
<dbReference type="SMART" id="SM00028">
    <property type="entry name" value="TPR"/>
    <property type="match status" value="1"/>
</dbReference>
<dbReference type="EMBL" id="CP001804">
    <property type="protein sequence ID" value="ACY16229.1"/>
    <property type="molecule type" value="Genomic_DNA"/>
</dbReference>
<feature type="repeat" description="TPR" evidence="3">
    <location>
        <begin position="229"/>
        <end position="262"/>
    </location>
</feature>
<dbReference type="InterPro" id="IPR019734">
    <property type="entry name" value="TPR_rpt"/>
</dbReference>
<dbReference type="InterPro" id="IPR011990">
    <property type="entry name" value="TPR-like_helical_dom_sf"/>
</dbReference>
<evidence type="ECO:0000313" key="6">
    <source>
        <dbReference type="Proteomes" id="UP000001880"/>
    </source>
</evidence>
<keyword evidence="4" id="KW-1133">Transmembrane helix</keyword>
<organism evidence="5 6">
    <name type="scientific">Haliangium ochraceum (strain DSM 14365 / JCM 11303 / SMP-2)</name>
    <dbReference type="NCBI Taxonomy" id="502025"/>
    <lineage>
        <taxon>Bacteria</taxon>
        <taxon>Pseudomonadati</taxon>
        <taxon>Myxococcota</taxon>
        <taxon>Polyangia</taxon>
        <taxon>Haliangiales</taxon>
        <taxon>Kofleriaceae</taxon>
        <taxon>Haliangium</taxon>
    </lineage>
</organism>
<dbReference type="SUPFAM" id="SSF48452">
    <property type="entry name" value="TPR-like"/>
    <property type="match status" value="1"/>
</dbReference>
<proteinExistence type="predicted"/>
<evidence type="ECO:0000256" key="1">
    <source>
        <dbReference type="ARBA" id="ARBA00022737"/>
    </source>
</evidence>
<dbReference type="AlphaFoldDB" id="D0LY79"/>
<keyword evidence="6" id="KW-1185">Reference proteome</keyword>
<dbReference type="eggNOG" id="COG0457">
    <property type="taxonomic scope" value="Bacteria"/>
</dbReference>